<proteinExistence type="predicted"/>
<organism evidence="3 4">
    <name type="scientific">Rhizorhabdus histidinilytica</name>
    <dbReference type="NCBI Taxonomy" id="439228"/>
    <lineage>
        <taxon>Bacteria</taxon>
        <taxon>Pseudomonadati</taxon>
        <taxon>Pseudomonadota</taxon>
        <taxon>Alphaproteobacteria</taxon>
        <taxon>Sphingomonadales</taxon>
        <taxon>Sphingomonadaceae</taxon>
        <taxon>Rhizorhabdus</taxon>
    </lineage>
</organism>
<evidence type="ECO:0000313" key="4">
    <source>
        <dbReference type="Proteomes" id="UP000189818"/>
    </source>
</evidence>
<dbReference type="Pfam" id="PF00535">
    <property type="entry name" value="Glycos_transf_2"/>
    <property type="match status" value="1"/>
</dbReference>
<feature type="domain" description="Glycosyltransferase 2-like" evidence="1">
    <location>
        <begin position="414"/>
        <end position="530"/>
    </location>
</feature>
<dbReference type="InterPro" id="IPR007739">
    <property type="entry name" value="RgpF"/>
</dbReference>
<protein>
    <submittedName>
        <fullName evidence="3">Rhamnan synthesis protein F</fullName>
    </submittedName>
</protein>
<dbReference type="InterPro" id="IPR050834">
    <property type="entry name" value="Glycosyltransf_2"/>
</dbReference>
<dbReference type="InterPro" id="IPR001173">
    <property type="entry name" value="Glyco_trans_2-like"/>
</dbReference>
<evidence type="ECO:0000259" key="1">
    <source>
        <dbReference type="Pfam" id="PF00535"/>
    </source>
</evidence>
<evidence type="ECO:0000259" key="2">
    <source>
        <dbReference type="Pfam" id="PF13524"/>
    </source>
</evidence>
<dbReference type="InterPro" id="IPR029044">
    <property type="entry name" value="Nucleotide-diphossugar_trans"/>
</dbReference>
<accession>A0A1T5B4E5</accession>
<dbReference type="STRING" id="439228.SAMN06295920_102477"/>
<reference evidence="4" key="1">
    <citation type="submission" date="2017-02" db="EMBL/GenBank/DDBJ databases">
        <authorList>
            <person name="Varghese N."/>
            <person name="Submissions S."/>
        </authorList>
    </citation>
    <scope>NUCLEOTIDE SEQUENCE [LARGE SCALE GENOMIC DNA]</scope>
    <source>
        <strain evidence="4">UM2</strain>
    </source>
</reference>
<dbReference type="Gene3D" id="3.90.550.10">
    <property type="entry name" value="Spore Coat Polysaccharide Biosynthesis Protein SpsA, Chain A"/>
    <property type="match status" value="1"/>
</dbReference>
<dbReference type="OrthoDB" id="6383742at2"/>
<dbReference type="PANTHER" id="PTHR43685:SF2">
    <property type="entry name" value="GLYCOSYLTRANSFERASE 2-LIKE DOMAIN-CONTAINING PROTEIN"/>
    <property type="match status" value="1"/>
</dbReference>
<dbReference type="RefSeq" id="WP_079647209.1">
    <property type="nucleotide sequence ID" value="NZ_FUYM01000002.1"/>
</dbReference>
<dbReference type="InterPro" id="IPR055259">
    <property type="entry name" value="YkvP/CgeB_Glyco_trans-like"/>
</dbReference>
<dbReference type="Pfam" id="PF13524">
    <property type="entry name" value="Glyco_trans_1_2"/>
    <property type="match status" value="1"/>
</dbReference>
<dbReference type="Proteomes" id="UP000189818">
    <property type="component" value="Unassembled WGS sequence"/>
</dbReference>
<dbReference type="SUPFAM" id="SSF53448">
    <property type="entry name" value="Nucleotide-diphospho-sugar transferases"/>
    <property type="match status" value="1"/>
</dbReference>
<evidence type="ECO:0000313" key="3">
    <source>
        <dbReference type="EMBL" id="SKB42035.1"/>
    </source>
</evidence>
<keyword evidence="4" id="KW-1185">Reference proteome</keyword>
<dbReference type="EMBL" id="FUYM01000002">
    <property type="protein sequence ID" value="SKB42035.1"/>
    <property type="molecule type" value="Genomic_DNA"/>
</dbReference>
<dbReference type="PANTHER" id="PTHR43685">
    <property type="entry name" value="GLYCOSYLTRANSFERASE"/>
    <property type="match status" value="1"/>
</dbReference>
<feature type="domain" description="Spore protein YkvP/CgeB glycosyl transferase-like" evidence="2">
    <location>
        <begin position="807"/>
        <end position="937"/>
    </location>
</feature>
<gene>
    <name evidence="3" type="ORF">SAMN06295920_102477</name>
</gene>
<sequence length="1301" mass="141132">MKAALVLHLFYPEVAVELIDRVAAIGAPVDIFVTYSVALDETVLAALDRLPRRAEIVSVANRGWDIGPLFEILPLLAERGYDLIGKLHTKKGGSGYAPEWRRLAYDGMIGSPALVADVVTAFDAYPDLSLLGAKPLYKSVASHLFRNAELLSDLAPRLTAPAYPPADWGFFAGTFFWARRTLLEKVAALADFHDAAPNQDRDGALGHAVERLFGLAPIGLGGTVGLVEDGRIELIRAPGTPSHEPVIQTLVDAAGLAVGPVDDDLAALIATHNPLVDYIRHGREADALDPNLYFSSAWYNSVHADVHAAGMLPLHHYIHHGAAEGRSTGPLFDGLFYRKSHDDVAGDPLRHFLEIGAAEGRVAIPVSRPRYETSDERPRRFYRHFDIAREEAFLRAMAELPADVRRRADETLVSVVMPAWNRADRIAAAIRSVLAQSHRRFELLVVDDGSTDGTAEIAAAFTSDPRVRLIRGAHGGVSAARNLGLEAATGEIVAYLDSDNSWKSWFLDVMALFMTAEGLDAAYSGIALRDELNQLTGYRGDDFDWDACLAENYVDLNAFCHRRALVATHGGFDTNLRRMVDWDLILRYAKGRPVGYAPFVGCEYHDAKGDQGRITVTQPAAFQALVRTKNRLGLPTGAGAHELAAALKLNVAIKIAAPEEEKAAWGDFHFAESLAAAISRLGHAVRIDFRGQWHGHAIASEDLVIVLRGLIPYEPRPGQMAFLWNISHPDQVGFDEYDRYTRVYAASGSHAALLGHVVRPPVAPMLQATDPERFHPIDPPPAAPDIVFVGNSRGVDREIVSWAIEAGCPPAIYGDGWEGRVPADLVRARNVDNRAIGALYAGAGVVLNDHWPSMRAFGLLSNRLFDVVGSGGRALSDPVPSIASVFGNAVAQVSNPAELKAAADELLARPRNDPAARLAADYVHAEHSFDARARTFIADAFAVLGLPSPVPAEPADFDDRLAVHVIARHSAIGPQSSAYIRLVAPLTDESVAGRLRLTLGAPDDAVPDCDVCIVQRTALPTVEAVDALVRRLGDMGAALVVDVDDAFTLIGPDHPEHDLYRPLNAALDRAVAAAAETWFSTAELADAYAPLGARSVVAPNAIDPRLWRDWRKARLAPFAGDKVRMLYMGTHTHGPDLALIRPALDRLHAERGDAFDLTVIGVDPDLAPAPWLHRLAPPAEAVSYPRFVRWLRGQGPFDLGLAPLADNPFNRCKSDIKALDYAALGILPLVGDGPAYRADRLLGRHMLFAAADGWLDALRAVLDDRGGAARRAAAVEAHVWDRRVVARSGPMLVDRLEAYRR</sequence>
<name>A0A1T5B4E5_9SPHN</name>
<dbReference type="Pfam" id="PF05045">
    <property type="entry name" value="RgpF"/>
    <property type="match status" value="1"/>
</dbReference>